<evidence type="ECO:0000313" key="2">
    <source>
        <dbReference type="EMBL" id="KAL3100185.1"/>
    </source>
</evidence>
<comment type="caution">
    <text evidence="2">The sequence shown here is derived from an EMBL/GenBank/DDBJ whole genome shotgun (WGS) entry which is preliminary data.</text>
</comment>
<keyword evidence="1" id="KW-0732">Signal</keyword>
<dbReference type="Proteomes" id="UP001620626">
    <property type="component" value="Unassembled WGS sequence"/>
</dbReference>
<dbReference type="EMBL" id="JBICBT010000799">
    <property type="protein sequence ID" value="KAL3100185.1"/>
    <property type="molecule type" value="Genomic_DNA"/>
</dbReference>
<accession>A0ABD2KB79</accession>
<reference evidence="2 3" key="1">
    <citation type="submission" date="2024-10" db="EMBL/GenBank/DDBJ databases">
        <authorList>
            <person name="Kim D."/>
        </authorList>
    </citation>
    <scope>NUCLEOTIDE SEQUENCE [LARGE SCALE GENOMIC DNA]</scope>
    <source>
        <strain evidence="2">BH-2024</strain>
    </source>
</reference>
<feature type="chain" id="PRO_5044818547" evidence="1">
    <location>
        <begin position="25"/>
        <end position="419"/>
    </location>
</feature>
<dbReference type="AlphaFoldDB" id="A0ABD2KB79"/>
<gene>
    <name evidence="2" type="ORF">niasHT_029915</name>
</gene>
<protein>
    <submittedName>
        <fullName evidence="2">Uncharacterized protein</fullName>
    </submittedName>
</protein>
<evidence type="ECO:0000256" key="1">
    <source>
        <dbReference type="SAM" id="SignalP"/>
    </source>
</evidence>
<proteinExistence type="predicted"/>
<feature type="signal peptide" evidence="1">
    <location>
        <begin position="1"/>
        <end position="24"/>
    </location>
</feature>
<name>A0ABD2KB79_9BILA</name>
<keyword evidence="3" id="KW-1185">Reference proteome</keyword>
<organism evidence="2 3">
    <name type="scientific">Heterodera trifolii</name>
    <dbReference type="NCBI Taxonomy" id="157864"/>
    <lineage>
        <taxon>Eukaryota</taxon>
        <taxon>Metazoa</taxon>
        <taxon>Ecdysozoa</taxon>
        <taxon>Nematoda</taxon>
        <taxon>Chromadorea</taxon>
        <taxon>Rhabditida</taxon>
        <taxon>Tylenchina</taxon>
        <taxon>Tylenchomorpha</taxon>
        <taxon>Tylenchoidea</taxon>
        <taxon>Heteroderidae</taxon>
        <taxon>Heteroderinae</taxon>
        <taxon>Heterodera</taxon>
    </lineage>
</organism>
<evidence type="ECO:0000313" key="3">
    <source>
        <dbReference type="Proteomes" id="UP001620626"/>
    </source>
</evidence>
<sequence length="419" mass="47983">MSLFRRRLAIFIVLLAFFPHFCGTLKCVQGLVGLKKYDVQFQEAECANPNYKRCHKIKCSAAPNKSFLHMDCYEDDTNCDHYIKTLNAYFKKMGEPANWECSCKFGGLLKDNPYPLPASVCKHAFTYDNTTYKAQQALVKLTEEWGITKDKPDLKCHGNAMVGCQTYRCVDGYDNDEFVINACASEKRNCSFNKLDKFCNSKKSRTKCDFCEDGDTVCNANNTELRFQKYIDCKLSMDYSSLYTPSAELKEWVTNRNIDKDLRTCAKRKYKCQTFTCTDKATGYPLFTFKDCAEPGEKCKTDELEKFCAPPLKWNCSICEGSKCNQRMPIPYEVKPLQYFAWANCAPAAASCKPEAAKFSRRFAIGQECEKVYNEKVWNLMGGDMGKSIYDEYGNSDKANDPLFLADFIRAFIEDEKKT</sequence>